<dbReference type="GO" id="GO:0008270">
    <property type="term" value="F:zinc ion binding"/>
    <property type="evidence" value="ECO:0007669"/>
    <property type="project" value="UniProtKB-KW"/>
</dbReference>
<name>A0A0C3BGL0_PILCF</name>
<dbReference type="Gene3D" id="4.10.60.10">
    <property type="entry name" value="Zinc finger, CCHC-type"/>
    <property type="match status" value="1"/>
</dbReference>
<feature type="compositionally biased region" description="Basic and acidic residues" evidence="8">
    <location>
        <begin position="317"/>
        <end position="326"/>
    </location>
</feature>
<evidence type="ECO:0000256" key="7">
    <source>
        <dbReference type="PROSITE-ProRule" id="PRU00176"/>
    </source>
</evidence>
<reference evidence="12" key="2">
    <citation type="submission" date="2015-01" db="EMBL/GenBank/DDBJ databases">
        <title>Evolutionary Origins and Diversification of the Mycorrhizal Mutualists.</title>
        <authorList>
            <consortium name="DOE Joint Genome Institute"/>
            <consortium name="Mycorrhizal Genomics Consortium"/>
            <person name="Kohler A."/>
            <person name="Kuo A."/>
            <person name="Nagy L.G."/>
            <person name="Floudas D."/>
            <person name="Copeland A."/>
            <person name="Barry K.W."/>
            <person name="Cichocki N."/>
            <person name="Veneault-Fourrey C."/>
            <person name="LaButti K."/>
            <person name="Lindquist E.A."/>
            <person name="Lipzen A."/>
            <person name="Lundell T."/>
            <person name="Morin E."/>
            <person name="Murat C."/>
            <person name="Riley R."/>
            <person name="Ohm R."/>
            <person name="Sun H."/>
            <person name="Tunlid A."/>
            <person name="Henrissat B."/>
            <person name="Grigoriev I.V."/>
            <person name="Hibbett D.S."/>
            <person name="Martin F."/>
        </authorList>
    </citation>
    <scope>NUCLEOTIDE SEQUENCE [LARGE SCALE GENOMIC DNA]</scope>
    <source>
        <strain evidence="12">F 1598</strain>
    </source>
</reference>
<evidence type="ECO:0000313" key="12">
    <source>
        <dbReference type="Proteomes" id="UP000054166"/>
    </source>
</evidence>
<comment type="subcellular location">
    <subcellularLocation>
        <location evidence="1">Nucleus</location>
    </subcellularLocation>
</comment>
<feature type="region of interest" description="Disordered" evidence="8">
    <location>
        <begin position="1"/>
        <end position="72"/>
    </location>
</feature>
<feature type="domain" description="CCHC-type" evidence="10">
    <location>
        <begin position="162"/>
        <end position="177"/>
    </location>
</feature>
<keyword evidence="4 7" id="KW-0694">RNA-binding</keyword>
<feature type="compositionally biased region" description="Gly residues" evidence="8">
    <location>
        <begin position="56"/>
        <end position="65"/>
    </location>
</feature>
<dbReference type="InterPro" id="IPR035979">
    <property type="entry name" value="RBD_domain_sf"/>
</dbReference>
<dbReference type="SMART" id="SM00360">
    <property type="entry name" value="RRM"/>
    <property type="match status" value="1"/>
</dbReference>
<dbReference type="Pfam" id="PF00076">
    <property type="entry name" value="RRM_1"/>
    <property type="match status" value="1"/>
</dbReference>
<dbReference type="OrthoDB" id="1099063at2759"/>
<organism evidence="11 12">
    <name type="scientific">Piloderma croceum (strain F 1598)</name>
    <dbReference type="NCBI Taxonomy" id="765440"/>
    <lineage>
        <taxon>Eukaryota</taxon>
        <taxon>Fungi</taxon>
        <taxon>Dikarya</taxon>
        <taxon>Basidiomycota</taxon>
        <taxon>Agaricomycotina</taxon>
        <taxon>Agaricomycetes</taxon>
        <taxon>Agaricomycetidae</taxon>
        <taxon>Atheliales</taxon>
        <taxon>Atheliaceae</taxon>
        <taxon>Piloderma</taxon>
    </lineage>
</organism>
<dbReference type="PANTHER" id="PTHR23003">
    <property type="entry name" value="RNA RECOGNITION MOTIF RRM DOMAIN CONTAINING PROTEIN"/>
    <property type="match status" value="1"/>
</dbReference>
<feature type="compositionally biased region" description="Pro residues" evidence="8">
    <location>
        <begin position="304"/>
        <end position="316"/>
    </location>
</feature>
<dbReference type="InterPro" id="IPR050374">
    <property type="entry name" value="RRT5_SRSF_SR"/>
</dbReference>
<dbReference type="Pfam" id="PF00098">
    <property type="entry name" value="zf-CCHC"/>
    <property type="match status" value="1"/>
</dbReference>
<gene>
    <name evidence="11" type="ORF">PILCRDRAFT_817453</name>
</gene>
<sequence>MAASPIEMVSQDKWGPTDGQADTMGPSGNADAENGAPLLADAGQGSDNPDFTRGSSVGGVSGGSKGDASFREKQVKPNKVYVGGLPEHTRQEDLQSCFGKIGNIMNIELKVGYGFVEFESREAAEESVAKYHEGYFMGNKIRVELSHGGGRTAKYSGDPGACFKCGEVGHWARECPNHNAVQGGGRRASNALIDRIQPSRDHLPPPPPPRDYPPYRDDFGPPGGRYPPREMRYGYDYPPPPPPPGRDFRRPLSPPRDYRDYAGPPPPMRRDYEDYRMRGPPPPPPPPRPYDRSAYYPLDDGHPGYPPRGYGPPPPRDLYDRYDRRPPPPGDRYAAYPPGPPAVRSRSPLGGGPLPRLRDEFDRLPPREYPPPPDPRGRPLTPPSRYADPPPRMGSVEPSAQRYRRRSQSPPRSGGAGAYDPNYSGSNGGFTGNGYSGASGGPPPKGGGRDYVPRNGGEPGGGYRRS</sequence>
<feature type="compositionally biased region" description="Basic and acidic residues" evidence="8">
    <location>
        <begin position="356"/>
        <end position="366"/>
    </location>
</feature>
<evidence type="ECO:0000256" key="3">
    <source>
        <dbReference type="ARBA" id="ARBA00022737"/>
    </source>
</evidence>
<feature type="compositionally biased region" description="Gly residues" evidence="8">
    <location>
        <begin position="426"/>
        <end position="440"/>
    </location>
</feature>
<feature type="compositionally biased region" description="Pro residues" evidence="8">
    <location>
        <begin position="279"/>
        <end position="288"/>
    </location>
</feature>
<evidence type="ECO:0000256" key="5">
    <source>
        <dbReference type="ARBA" id="ARBA00023242"/>
    </source>
</evidence>
<dbReference type="SMART" id="SM00343">
    <property type="entry name" value="ZnF_C2HC"/>
    <property type="match status" value="1"/>
</dbReference>
<evidence type="ECO:0008006" key="13">
    <source>
        <dbReference type="Google" id="ProtNLM"/>
    </source>
</evidence>
<dbReference type="Gene3D" id="3.30.70.330">
    <property type="match status" value="1"/>
</dbReference>
<dbReference type="InParanoid" id="A0A0C3BGL0"/>
<dbReference type="EMBL" id="KN832985">
    <property type="protein sequence ID" value="KIM85433.1"/>
    <property type="molecule type" value="Genomic_DNA"/>
</dbReference>
<dbReference type="STRING" id="765440.A0A0C3BGL0"/>
<keyword evidence="2" id="KW-0507">mRNA processing</keyword>
<evidence type="ECO:0000256" key="2">
    <source>
        <dbReference type="ARBA" id="ARBA00022664"/>
    </source>
</evidence>
<feature type="domain" description="RRM" evidence="9">
    <location>
        <begin position="78"/>
        <end position="148"/>
    </location>
</feature>
<dbReference type="InterPro" id="IPR000504">
    <property type="entry name" value="RRM_dom"/>
</dbReference>
<keyword evidence="5" id="KW-0539">Nucleus</keyword>
<dbReference type="GO" id="GO:0005634">
    <property type="term" value="C:nucleus"/>
    <property type="evidence" value="ECO:0007669"/>
    <property type="project" value="UniProtKB-SubCell"/>
</dbReference>
<evidence type="ECO:0000256" key="4">
    <source>
        <dbReference type="ARBA" id="ARBA00022884"/>
    </source>
</evidence>
<dbReference type="PANTHER" id="PTHR23003:SF62">
    <property type="entry name" value="SERINE_ARGININE (SR)-TYPE SHUTTLING MRNA BINDING PROTEIN NPL3"/>
    <property type="match status" value="1"/>
</dbReference>
<dbReference type="GO" id="GO:0005737">
    <property type="term" value="C:cytoplasm"/>
    <property type="evidence" value="ECO:0007669"/>
    <property type="project" value="TreeGrafter"/>
</dbReference>
<feature type="compositionally biased region" description="Basic and acidic residues" evidence="8">
    <location>
        <begin position="268"/>
        <end position="277"/>
    </location>
</feature>
<feature type="compositionally biased region" description="Basic and acidic residues" evidence="8">
    <location>
        <begin position="246"/>
        <end position="260"/>
    </location>
</feature>
<keyword evidence="3" id="KW-0677">Repeat</keyword>
<evidence type="ECO:0000259" key="10">
    <source>
        <dbReference type="PROSITE" id="PS50158"/>
    </source>
</evidence>
<evidence type="ECO:0000259" key="9">
    <source>
        <dbReference type="PROSITE" id="PS50102"/>
    </source>
</evidence>
<keyword evidence="6" id="KW-0862">Zinc</keyword>
<evidence type="ECO:0000256" key="8">
    <source>
        <dbReference type="SAM" id="MobiDB-lite"/>
    </source>
</evidence>
<evidence type="ECO:0000313" key="11">
    <source>
        <dbReference type="EMBL" id="KIM85433.1"/>
    </source>
</evidence>
<accession>A0A0C3BGL0</accession>
<dbReference type="SUPFAM" id="SSF54928">
    <property type="entry name" value="RNA-binding domain, RBD"/>
    <property type="match status" value="1"/>
</dbReference>
<dbReference type="GO" id="GO:0003729">
    <property type="term" value="F:mRNA binding"/>
    <property type="evidence" value="ECO:0007669"/>
    <property type="project" value="TreeGrafter"/>
</dbReference>
<dbReference type="Proteomes" id="UP000054166">
    <property type="component" value="Unassembled WGS sequence"/>
</dbReference>
<keyword evidence="6" id="KW-0479">Metal-binding</keyword>
<feature type="compositionally biased region" description="Gly residues" evidence="8">
    <location>
        <begin position="457"/>
        <end position="466"/>
    </location>
</feature>
<dbReference type="InterPro" id="IPR001878">
    <property type="entry name" value="Znf_CCHC"/>
</dbReference>
<dbReference type="HOGENOM" id="CLU_035735_0_0_1"/>
<proteinExistence type="predicted"/>
<evidence type="ECO:0000256" key="1">
    <source>
        <dbReference type="ARBA" id="ARBA00004123"/>
    </source>
</evidence>
<keyword evidence="12" id="KW-1185">Reference proteome</keyword>
<keyword evidence="6" id="KW-0863">Zinc-finger</keyword>
<dbReference type="PROSITE" id="PS50102">
    <property type="entry name" value="RRM"/>
    <property type="match status" value="1"/>
</dbReference>
<dbReference type="PROSITE" id="PS50158">
    <property type="entry name" value="ZF_CCHC"/>
    <property type="match status" value="1"/>
</dbReference>
<feature type="region of interest" description="Disordered" evidence="8">
    <location>
        <begin position="197"/>
        <end position="466"/>
    </location>
</feature>
<dbReference type="InterPro" id="IPR012677">
    <property type="entry name" value="Nucleotide-bd_a/b_plait_sf"/>
</dbReference>
<evidence type="ECO:0000256" key="6">
    <source>
        <dbReference type="PROSITE-ProRule" id="PRU00047"/>
    </source>
</evidence>
<dbReference type="AlphaFoldDB" id="A0A0C3BGL0"/>
<dbReference type="GO" id="GO:0006397">
    <property type="term" value="P:mRNA processing"/>
    <property type="evidence" value="ECO:0007669"/>
    <property type="project" value="UniProtKB-KW"/>
</dbReference>
<protein>
    <recommendedName>
        <fullName evidence="13">RNA-binding domain-containing protein</fullName>
    </recommendedName>
</protein>
<reference evidence="11 12" key="1">
    <citation type="submission" date="2014-04" db="EMBL/GenBank/DDBJ databases">
        <authorList>
            <consortium name="DOE Joint Genome Institute"/>
            <person name="Kuo A."/>
            <person name="Tarkka M."/>
            <person name="Buscot F."/>
            <person name="Kohler A."/>
            <person name="Nagy L.G."/>
            <person name="Floudas D."/>
            <person name="Copeland A."/>
            <person name="Barry K.W."/>
            <person name="Cichocki N."/>
            <person name="Veneault-Fourrey C."/>
            <person name="LaButti K."/>
            <person name="Lindquist E.A."/>
            <person name="Lipzen A."/>
            <person name="Lundell T."/>
            <person name="Morin E."/>
            <person name="Murat C."/>
            <person name="Sun H."/>
            <person name="Tunlid A."/>
            <person name="Henrissat B."/>
            <person name="Grigoriev I.V."/>
            <person name="Hibbett D.S."/>
            <person name="Martin F."/>
            <person name="Nordberg H.P."/>
            <person name="Cantor M.N."/>
            <person name="Hua S.X."/>
        </authorList>
    </citation>
    <scope>NUCLEOTIDE SEQUENCE [LARGE SCALE GENOMIC DNA]</scope>
    <source>
        <strain evidence="11 12">F 1598</strain>
    </source>
</reference>
<dbReference type="CDD" id="cd00590">
    <property type="entry name" value="RRM_SF"/>
    <property type="match status" value="1"/>
</dbReference>